<reference evidence="1" key="2">
    <citation type="journal article" date="2022" name="New Phytol.">
        <title>Evolutionary transition to the ectomycorrhizal habit in the genomes of a hyperdiverse lineage of mushroom-forming fungi.</title>
        <authorList>
            <person name="Looney B."/>
            <person name="Miyauchi S."/>
            <person name="Morin E."/>
            <person name="Drula E."/>
            <person name="Courty P.E."/>
            <person name="Kohler A."/>
            <person name="Kuo A."/>
            <person name="LaButti K."/>
            <person name="Pangilinan J."/>
            <person name="Lipzen A."/>
            <person name="Riley R."/>
            <person name="Andreopoulos W."/>
            <person name="He G."/>
            <person name="Johnson J."/>
            <person name="Nolan M."/>
            <person name="Tritt A."/>
            <person name="Barry K.W."/>
            <person name="Grigoriev I.V."/>
            <person name="Nagy L.G."/>
            <person name="Hibbett D."/>
            <person name="Henrissat B."/>
            <person name="Matheny P.B."/>
            <person name="Labbe J."/>
            <person name="Martin F.M."/>
        </authorList>
    </citation>
    <scope>NUCLEOTIDE SEQUENCE</scope>
    <source>
        <strain evidence="1">HHB10654</strain>
    </source>
</reference>
<feature type="non-terminal residue" evidence="1">
    <location>
        <position position="121"/>
    </location>
</feature>
<dbReference type="EMBL" id="MU277256">
    <property type="protein sequence ID" value="KAI0056872.1"/>
    <property type="molecule type" value="Genomic_DNA"/>
</dbReference>
<gene>
    <name evidence="1" type="ORF">BV25DRAFT_1781416</name>
</gene>
<proteinExistence type="predicted"/>
<name>A0ACB8SKW0_9AGAM</name>
<comment type="caution">
    <text evidence="1">The sequence shown here is derived from an EMBL/GenBank/DDBJ whole genome shotgun (WGS) entry which is preliminary data.</text>
</comment>
<organism evidence="1 2">
    <name type="scientific">Artomyces pyxidatus</name>
    <dbReference type="NCBI Taxonomy" id="48021"/>
    <lineage>
        <taxon>Eukaryota</taxon>
        <taxon>Fungi</taxon>
        <taxon>Dikarya</taxon>
        <taxon>Basidiomycota</taxon>
        <taxon>Agaricomycotina</taxon>
        <taxon>Agaricomycetes</taxon>
        <taxon>Russulales</taxon>
        <taxon>Auriscalpiaceae</taxon>
        <taxon>Artomyces</taxon>
    </lineage>
</organism>
<reference evidence="1" key="1">
    <citation type="submission" date="2021-03" db="EMBL/GenBank/DDBJ databases">
        <authorList>
            <consortium name="DOE Joint Genome Institute"/>
            <person name="Ahrendt S."/>
            <person name="Looney B.P."/>
            <person name="Miyauchi S."/>
            <person name="Morin E."/>
            <person name="Drula E."/>
            <person name="Courty P.E."/>
            <person name="Chicoki N."/>
            <person name="Fauchery L."/>
            <person name="Kohler A."/>
            <person name="Kuo A."/>
            <person name="Labutti K."/>
            <person name="Pangilinan J."/>
            <person name="Lipzen A."/>
            <person name="Riley R."/>
            <person name="Andreopoulos W."/>
            <person name="He G."/>
            <person name="Johnson J."/>
            <person name="Barry K.W."/>
            <person name="Grigoriev I.V."/>
            <person name="Nagy L."/>
            <person name="Hibbett D."/>
            <person name="Henrissat B."/>
            <person name="Matheny P.B."/>
            <person name="Labbe J."/>
            <person name="Martin F."/>
        </authorList>
    </citation>
    <scope>NUCLEOTIDE SEQUENCE</scope>
    <source>
        <strain evidence="1">HHB10654</strain>
    </source>
</reference>
<feature type="non-terminal residue" evidence="1">
    <location>
        <position position="1"/>
    </location>
</feature>
<keyword evidence="2" id="KW-1185">Reference proteome</keyword>
<dbReference type="Proteomes" id="UP000814140">
    <property type="component" value="Unassembled WGS sequence"/>
</dbReference>
<evidence type="ECO:0000313" key="2">
    <source>
        <dbReference type="Proteomes" id="UP000814140"/>
    </source>
</evidence>
<accession>A0ACB8SKW0</accession>
<protein>
    <submittedName>
        <fullName evidence="1">Uncharacterized protein</fullName>
    </submittedName>
</protein>
<evidence type="ECO:0000313" key="1">
    <source>
        <dbReference type="EMBL" id="KAI0056872.1"/>
    </source>
</evidence>
<sequence length="121" mass="13804">VSANRCPQEIATWNRVGRPWYTFGIENLGEFTADWWAWWGVNQPDERPVGPEPFCRPIQSDDPGISWDYMYSPGARGSVLFVVGLAWWRQAINTLTGFERLEAITLWSEALADVAWTLGKV</sequence>